<dbReference type="PANTHER" id="PTHR24247:SF265">
    <property type="entry name" value="MUSCARINIC ACETYLCHOLINE RECEPTOR DM1"/>
    <property type="match status" value="1"/>
</dbReference>
<evidence type="ECO:0000256" key="9">
    <source>
        <dbReference type="ARBA" id="ARBA00023257"/>
    </source>
</evidence>
<evidence type="ECO:0000256" key="12">
    <source>
        <dbReference type="SAM" id="MobiDB-lite"/>
    </source>
</evidence>
<dbReference type="InterPro" id="IPR017452">
    <property type="entry name" value="GPCR_Rhodpsn_7TM"/>
</dbReference>
<keyword evidence="7 10" id="KW-0675">Receptor</keyword>
<dbReference type="SUPFAM" id="SSF81321">
    <property type="entry name" value="Family A G protein-coupled receptor-like"/>
    <property type="match status" value="1"/>
</dbReference>
<dbReference type="Pfam" id="PF00001">
    <property type="entry name" value="7tm_1"/>
    <property type="match status" value="1"/>
</dbReference>
<accession>A0A8C4X081</accession>
<feature type="transmembrane region" description="Helical" evidence="11">
    <location>
        <begin position="38"/>
        <end position="59"/>
    </location>
</feature>
<evidence type="ECO:0000259" key="13">
    <source>
        <dbReference type="PROSITE" id="PS50262"/>
    </source>
</evidence>
<keyword evidence="1 11" id="KW-1003">Cell membrane</keyword>
<keyword evidence="15" id="KW-1185">Reference proteome</keyword>
<dbReference type="GO" id="GO:0045211">
    <property type="term" value="C:postsynaptic membrane"/>
    <property type="evidence" value="ECO:0007669"/>
    <property type="project" value="UniProtKB-SubCell"/>
</dbReference>
<dbReference type="GO" id="GO:0007187">
    <property type="term" value="P:G protein-coupled receptor signaling pathway, coupled to cyclic nucleotide second messenger"/>
    <property type="evidence" value="ECO:0007669"/>
    <property type="project" value="TreeGrafter"/>
</dbReference>
<evidence type="ECO:0000256" key="5">
    <source>
        <dbReference type="ARBA" id="ARBA00023040"/>
    </source>
</evidence>
<evidence type="ECO:0000256" key="3">
    <source>
        <dbReference type="ARBA" id="ARBA00022989"/>
    </source>
</evidence>
<organism evidence="14 15">
    <name type="scientific">Eptatretus burgeri</name>
    <name type="common">Inshore hagfish</name>
    <dbReference type="NCBI Taxonomy" id="7764"/>
    <lineage>
        <taxon>Eukaryota</taxon>
        <taxon>Metazoa</taxon>
        <taxon>Chordata</taxon>
        <taxon>Craniata</taxon>
        <taxon>Vertebrata</taxon>
        <taxon>Cyclostomata</taxon>
        <taxon>Myxini</taxon>
        <taxon>Myxiniformes</taxon>
        <taxon>Myxinidae</taxon>
        <taxon>Eptatretinae</taxon>
        <taxon>Eptatretus</taxon>
    </lineage>
</organism>
<dbReference type="PANTHER" id="PTHR24247">
    <property type="entry name" value="5-HYDROXYTRYPTAMINE RECEPTOR"/>
    <property type="match status" value="1"/>
</dbReference>
<keyword evidence="4 11" id="KW-0770">Synapse</keyword>
<keyword evidence="8 10" id="KW-0807">Transducer</keyword>
<reference evidence="14" key="1">
    <citation type="submission" date="2025-08" db="UniProtKB">
        <authorList>
            <consortium name="Ensembl"/>
        </authorList>
    </citation>
    <scope>IDENTIFICATION</scope>
</reference>
<dbReference type="Gene3D" id="1.20.1070.10">
    <property type="entry name" value="Rhodopsin 7-helix transmembrane proteins"/>
    <property type="match status" value="1"/>
</dbReference>
<feature type="transmembrane region" description="Helical" evidence="11">
    <location>
        <begin position="109"/>
        <end position="130"/>
    </location>
</feature>
<evidence type="ECO:0000256" key="7">
    <source>
        <dbReference type="ARBA" id="ARBA00023170"/>
    </source>
</evidence>
<comment type="similarity">
    <text evidence="11">Belongs to the G-protein coupled receptor 1 family. Muscarinic acetylcholine receptor subfamily.</text>
</comment>
<evidence type="ECO:0000313" key="15">
    <source>
        <dbReference type="Proteomes" id="UP000694388"/>
    </source>
</evidence>
<keyword evidence="6 11" id="KW-0472">Membrane</keyword>
<dbReference type="PRINTS" id="PR00243">
    <property type="entry name" value="MUSCARINICR"/>
</dbReference>
<evidence type="ECO:0000256" key="6">
    <source>
        <dbReference type="ARBA" id="ARBA00023136"/>
    </source>
</evidence>
<comment type="caution">
    <text evidence="11">Lacks conserved residue(s) required for the propagation of feature annotation.</text>
</comment>
<reference evidence="14" key="2">
    <citation type="submission" date="2025-09" db="UniProtKB">
        <authorList>
            <consortium name="Ensembl"/>
        </authorList>
    </citation>
    <scope>IDENTIFICATION</scope>
</reference>
<sequence length="294" mass="32303">MAAPPSVNHSNTSSSAQTSTTSFTSADMTSDLPSLMEVIIVVILTTAMSLVTITGNTLVVVAFKLRTVNNYFLLSLACADLIIGLLSMNLYTTYLALGRWPLGRIACHLWLALDYVASNASVLNLLAISVDRYLSVTRPLTYRAKRTPRRATAIIGLAWGVSIVLWAPPILSWEWIGEEDIARSTANSDSDCTVGFFNEPLITFGTAFAAFYLPCIVMCALYWRIYKETEKRTKELAGETAFLPLRLTQSYNALSPIEVPCFIHTRMRLSCTEGPPLSPILATWTLLHSLHASG</sequence>
<dbReference type="InterPro" id="IPR000276">
    <property type="entry name" value="GPCR_Rhodpsn"/>
</dbReference>
<evidence type="ECO:0000256" key="8">
    <source>
        <dbReference type="ARBA" id="ARBA00023224"/>
    </source>
</evidence>
<name>A0A8C4X081_EPTBU</name>
<feature type="domain" description="G-protein coupled receptors family 1 profile" evidence="13">
    <location>
        <begin position="36"/>
        <end position="294"/>
    </location>
</feature>
<evidence type="ECO:0000256" key="10">
    <source>
        <dbReference type="RuleBase" id="RU000688"/>
    </source>
</evidence>
<evidence type="ECO:0000256" key="2">
    <source>
        <dbReference type="ARBA" id="ARBA00022692"/>
    </source>
</evidence>
<dbReference type="OMA" id="HNWRRER"/>
<feature type="transmembrane region" description="Helical" evidence="11">
    <location>
        <begin position="151"/>
        <end position="171"/>
    </location>
</feature>
<dbReference type="PROSITE" id="PS00237">
    <property type="entry name" value="G_PROTEIN_RECEP_F1_1"/>
    <property type="match status" value="1"/>
</dbReference>
<keyword evidence="9 11" id="KW-0628">Postsynaptic cell membrane</keyword>
<protein>
    <recommendedName>
        <fullName evidence="11">Muscarinic acetylcholine receptor</fullName>
    </recommendedName>
</protein>
<dbReference type="GeneTree" id="ENSGT00940000162301"/>
<keyword evidence="2 10" id="KW-0812">Transmembrane</keyword>
<evidence type="ECO:0000256" key="11">
    <source>
        <dbReference type="RuleBase" id="RU361191"/>
    </source>
</evidence>
<comment type="subcellular location">
    <subcellularLocation>
        <location evidence="11">Cell membrane</location>
        <topology evidence="11">Multi-pass membrane protein</topology>
    </subcellularLocation>
    <subcellularLocation>
        <location evidence="11">Postsynaptic cell membrane</location>
        <topology evidence="11">Multi-pass membrane protein</topology>
    </subcellularLocation>
</comment>
<feature type="region of interest" description="Disordered" evidence="12">
    <location>
        <begin position="1"/>
        <end position="25"/>
    </location>
</feature>
<evidence type="ECO:0000256" key="4">
    <source>
        <dbReference type="ARBA" id="ARBA00023018"/>
    </source>
</evidence>
<proteinExistence type="inferred from homology"/>
<evidence type="ECO:0000313" key="14">
    <source>
        <dbReference type="Ensembl" id="ENSEBUP00000023849.1"/>
    </source>
</evidence>
<dbReference type="InterPro" id="IPR000995">
    <property type="entry name" value="Musac_Ach_rcpt"/>
</dbReference>
<dbReference type="PRINTS" id="PR00237">
    <property type="entry name" value="GPCRRHODOPSN"/>
</dbReference>
<dbReference type="PROSITE" id="PS50262">
    <property type="entry name" value="G_PROTEIN_RECEP_F1_2"/>
    <property type="match status" value="1"/>
</dbReference>
<keyword evidence="3 11" id="KW-1133">Transmembrane helix</keyword>
<dbReference type="Ensembl" id="ENSEBUT00000024426.1">
    <property type="protein sequence ID" value="ENSEBUP00000023849.1"/>
    <property type="gene ID" value="ENSEBUG00000014698.1"/>
</dbReference>
<keyword evidence="5 10" id="KW-0297">G-protein coupled receptor</keyword>
<feature type="transmembrane region" description="Helical" evidence="11">
    <location>
        <begin position="71"/>
        <end position="97"/>
    </location>
</feature>
<dbReference type="GO" id="GO:0030425">
    <property type="term" value="C:dendrite"/>
    <property type="evidence" value="ECO:0007669"/>
    <property type="project" value="TreeGrafter"/>
</dbReference>
<dbReference type="GO" id="GO:0004993">
    <property type="term" value="F:G protein-coupled serotonin receptor activity"/>
    <property type="evidence" value="ECO:0007669"/>
    <property type="project" value="TreeGrafter"/>
</dbReference>
<comment type="function">
    <text evidence="11">The muscarinic acetylcholine receptor mediates various cellular responses, including inhibition of adenylate cyclase, breakdown of phosphoinositides and modulation of potassium channels through the action of G proteins.</text>
</comment>
<dbReference type="GO" id="GO:0007197">
    <property type="term" value="P:adenylate cyclase-inhibiting G protein-coupled acetylcholine receptor signaling pathway"/>
    <property type="evidence" value="ECO:0007669"/>
    <property type="project" value="TreeGrafter"/>
</dbReference>
<dbReference type="Proteomes" id="UP000694388">
    <property type="component" value="Unplaced"/>
</dbReference>
<dbReference type="AlphaFoldDB" id="A0A8C4X081"/>
<feature type="transmembrane region" description="Helical" evidence="11">
    <location>
        <begin position="201"/>
        <end position="223"/>
    </location>
</feature>
<dbReference type="GO" id="GO:0016907">
    <property type="term" value="F:G protein-coupled acetylcholine receptor activity"/>
    <property type="evidence" value="ECO:0007669"/>
    <property type="project" value="UniProtKB-UniRule"/>
</dbReference>
<evidence type="ECO:0000256" key="1">
    <source>
        <dbReference type="ARBA" id="ARBA00022475"/>
    </source>
</evidence>
<feature type="compositionally biased region" description="Low complexity" evidence="12">
    <location>
        <begin position="10"/>
        <end position="25"/>
    </location>
</feature>